<dbReference type="KEGG" id="metu:GNH96_08600"/>
<keyword evidence="7" id="KW-1185">Reference proteome</keyword>
<evidence type="ECO:0000313" key="6">
    <source>
        <dbReference type="EMBL" id="QJD31370.1"/>
    </source>
</evidence>
<dbReference type="InterPro" id="IPR001633">
    <property type="entry name" value="EAL_dom"/>
</dbReference>
<dbReference type="Gene3D" id="3.30.450.40">
    <property type="match status" value="1"/>
</dbReference>
<dbReference type="InterPro" id="IPR000014">
    <property type="entry name" value="PAS"/>
</dbReference>
<gene>
    <name evidence="6" type="ORF">GNH96_08600</name>
</gene>
<accession>A0A858QC59</accession>
<evidence type="ECO:0000259" key="3">
    <source>
        <dbReference type="PROSITE" id="PS50113"/>
    </source>
</evidence>
<dbReference type="InterPro" id="IPR043128">
    <property type="entry name" value="Rev_trsase/Diguanyl_cyclase"/>
</dbReference>
<dbReference type="SMART" id="SM00267">
    <property type="entry name" value="GGDEF"/>
    <property type="match status" value="1"/>
</dbReference>
<dbReference type="SUPFAM" id="SSF55781">
    <property type="entry name" value="GAF domain-like"/>
    <property type="match status" value="1"/>
</dbReference>
<dbReference type="PROSITE" id="PS50112">
    <property type="entry name" value="PAS"/>
    <property type="match status" value="1"/>
</dbReference>
<dbReference type="AlphaFoldDB" id="A0A858QC59"/>
<dbReference type="EMBL" id="CP046565">
    <property type="protein sequence ID" value="QJD31370.1"/>
    <property type="molecule type" value="Genomic_DNA"/>
</dbReference>
<evidence type="ECO:0000259" key="5">
    <source>
        <dbReference type="PROSITE" id="PS50887"/>
    </source>
</evidence>
<dbReference type="NCBIfam" id="TIGR00229">
    <property type="entry name" value="sensory_box"/>
    <property type="match status" value="2"/>
</dbReference>
<feature type="domain" description="GGDEF" evidence="5">
    <location>
        <begin position="577"/>
        <end position="710"/>
    </location>
</feature>
<evidence type="ECO:0000256" key="1">
    <source>
        <dbReference type="SAM" id="Coils"/>
    </source>
</evidence>
<dbReference type="Pfam" id="PF01590">
    <property type="entry name" value="GAF"/>
    <property type="match status" value="1"/>
</dbReference>
<dbReference type="Pfam" id="PF13426">
    <property type="entry name" value="PAS_9"/>
    <property type="match status" value="1"/>
</dbReference>
<evidence type="ECO:0000259" key="4">
    <source>
        <dbReference type="PROSITE" id="PS50883"/>
    </source>
</evidence>
<dbReference type="InterPro" id="IPR035965">
    <property type="entry name" value="PAS-like_dom_sf"/>
</dbReference>
<protein>
    <submittedName>
        <fullName evidence="6">EAL domain-containing protein</fullName>
    </submittedName>
</protein>
<dbReference type="Gene3D" id="3.30.450.20">
    <property type="entry name" value="PAS domain"/>
    <property type="match status" value="3"/>
</dbReference>
<dbReference type="SMART" id="SM00052">
    <property type="entry name" value="EAL"/>
    <property type="match status" value="1"/>
</dbReference>
<feature type="coiled-coil region" evidence="1">
    <location>
        <begin position="402"/>
        <end position="429"/>
    </location>
</feature>
<dbReference type="Pfam" id="PF08448">
    <property type="entry name" value="PAS_4"/>
    <property type="match status" value="1"/>
</dbReference>
<keyword evidence="1" id="KW-0175">Coiled coil</keyword>
<dbReference type="CDD" id="cd01949">
    <property type="entry name" value="GGDEF"/>
    <property type="match status" value="1"/>
</dbReference>
<dbReference type="PANTHER" id="PTHR44757:SF2">
    <property type="entry name" value="BIOFILM ARCHITECTURE MAINTENANCE PROTEIN MBAA"/>
    <property type="match status" value="1"/>
</dbReference>
<dbReference type="PROSITE" id="PS50883">
    <property type="entry name" value="EAL"/>
    <property type="match status" value="1"/>
</dbReference>
<dbReference type="Gene3D" id="3.30.70.270">
    <property type="match status" value="1"/>
</dbReference>
<dbReference type="InterPro" id="IPR052155">
    <property type="entry name" value="Biofilm_reg_signaling"/>
</dbReference>
<dbReference type="CDD" id="cd00130">
    <property type="entry name" value="PAS"/>
    <property type="match status" value="3"/>
</dbReference>
<organism evidence="6 7">
    <name type="scientific">Methylococcus geothermalis</name>
    <dbReference type="NCBI Taxonomy" id="2681310"/>
    <lineage>
        <taxon>Bacteria</taxon>
        <taxon>Pseudomonadati</taxon>
        <taxon>Pseudomonadota</taxon>
        <taxon>Gammaproteobacteria</taxon>
        <taxon>Methylococcales</taxon>
        <taxon>Methylococcaceae</taxon>
        <taxon>Methylococcus</taxon>
    </lineage>
</organism>
<dbReference type="NCBIfam" id="TIGR00254">
    <property type="entry name" value="GGDEF"/>
    <property type="match status" value="1"/>
</dbReference>
<dbReference type="Pfam" id="PF08447">
    <property type="entry name" value="PAS_3"/>
    <property type="match status" value="1"/>
</dbReference>
<dbReference type="SUPFAM" id="SSF141868">
    <property type="entry name" value="EAL domain-like"/>
    <property type="match status" value="1"/>
</dbReference>
<dbReference type="InterPro" id="IPR003018">
    <property type="entry name" value="GAF"/>
</dbReference>
<proteinExistence type="predicted"/>
<dbReference type="Pfam" id="PF00990">
    <property type="entry name" value="GGDEF"/>
    <property type="match status" value="1"/>
</dbReference>
<dbReference type="SMART" id="SM00065">
    <property type="entry name" value="GAF"/>
    <property type="match status" value="1"/>
</dbReference>
<dbReference type="InterPro" id="IPR029016">
    <property type="entry name" value="GAF-like_dom_sf"/>
</dbReference>
<dbReference type="InterPro" id="IPR029787">
    <property type="entry name" value="Nucleotide_cyclase"/>
</dbReference>
<dbReference type="InterPro" id="IPR035919">
    <property type="entry name" value="EAL_sf"/>
</dbReference>
<dbReference type="CDD" id="cd01948">
    <property type="entry name" value="EAL"/>
    <property type="match status" value="1"/>
</dbReference>
<dbReference type="Proteomes" id="UP000503004">
    <property type="component" value="Chromosome"/>
</dbReference>
<dbReference type="PROSITE" id="PS50113">
    <property type="entry name" value="PAC"/>
    <property type="match status" value="2"/>
</dbReference>
<dbReference type="Gene3D" id="3.20.20.450">
    <property type="entry name" value="EAL domain"/>
    <property type="match status" value="1"/>
</dbReference>
<feature type="domain" description="PAS" evidence="2">
    <location>
        <begin position="419"/>
        <end position="489"/>
    </location>
</feature>
<feature type="domain" description="PAC" evidence="3">
    <location>
        <begin position="212"/>
        <end position="263"/>
    </location>
</feature>
<reference evidence="7" key="1">
    <citation type="submission" date="2019-12" db="EMBL/GenBank/DDBJ databases">
        <authorList>
            <person name="Awala S.I."/>
            <person name="Rhee S.K."/>
        </authorList>
    </citation>
    <scope>NUCLEOTIDE SEQUENCE [LARGE SCALE GENOMIC DNA]</scope>
    <source>
        <strain evidence="7">IM1</strain>
    </source>
</reference>
<dbReference type="Pfam" id="PF00563">
    <property type="entry name" value="EAL"/>
    <property type="match status" value="1"/>
</dbReference>
<dbReference type="PROSITE" id="PS50887">
    <property type="entry name" value="GGDEF"/>
    <property type="match status" value="1"/>
</dbReference>
<evidence type="ECO:0000313" key="7">
    <source>
        <dbReference type="Proteomes" id="UP000503004"/>
    </source>
</evidence>
<sequence length="977" mass="109480">MFRAMIECLQDQVVTVHDIGDSARIIYANEAACRHFGVDLETLLTWCPLDFDPTHDEESLRLSLEQHRLTGGMTFETLHRVAGGEVIPVEVTTNLFEQNGKRLAMCISRDLRPRREAEERIKEIERLRAEQAGLRRLSRFAQCAPGFMYTVEQRADGSLAMTYASSGVEDVLGLSVAAVLEDIGRIHALVVPEDREMLLQHETPSRVELLPFQSEYRIQHPAKGERWLEARSLPERQGTGATLWHGFLVDVTERKRMEETLRFIAQRSWATEGEAFFSGMARHLGKTLGVDYVIIDRLTRESEFAETVALYARGEELPHICYRLTGTPCESLMGRSLCCFPRQVRKLFPEDAMLRDMAVESYAGVPLWDSTGTAIGLIAVMDGRPMAETDSVTALLQLVAARVAAALERDRSERQLRAKEQEFRSLVEHSPDTVARYGRDCRRIYANPRLVEEAGVPLSELLGRTPAEFPGGESARAYQAKIRQVFDTGMPEEFELTWTTAQGGEVVSHIRLTPEVGFEGEVRHVLAVGRDITEIDAYRRRIHHMAFFDTLTGLPNREMLNERIRKAMESGASGAGERFALMMLDLDRFKEINDTLGHGVGDLLLEKAAHRLLGAVRGEDMVARLGGDEFAVLVPEPNDRAELATLAARVLGAFAEPFLIEGRELFVSASLGIALYPKDCTGIETLFRFADTAMYHAKRRGRNNFQFYSADLTARASERMRIESALRRALQRNELELYFQPQIDMTDGAFVGAEALLRWKRLGQGIMLPHKFIPVAEESGLIVGIGEWVLAQACGAAVAWNRHREQPLRVAVNLSTRQFILNDLAGTVRRILDETGCPPQWLELEITESLLLEDSKEIRATLETFDRMGLSIAIDDFGTGYSALSYLHRFPVKRIKIDRSFVRGVPSDRRKSEVVKAMISIAQAMSLEVLAEGVETPLQAIYLQAHGCRLAQGHLFGIPLPRSGFEAMAGNDRGIVS</sequence>
<dbReference type="SUPFAM" id="SSF55785">
    <property type="entry name" value="PYP-like sensor domain (PAS domain)"/>
    <property type="match status" value="3"/>
</dbReference>
<dbReference type="SUPFAM" id="SSF55073">
    <property type="entry name" value="Nucleotide cyclase"/>
    <property type="match status" value="1"/>
</dbReference>
<feature type="domain" description="PAC" evidence="3">
    <location>
        <begin position="492"/>
        <end position="544"/>
    </location>
</feature>
<dbReference type="SMART" id="SM00091">
    <property type="entry name" value="PAS"/>
    <property type="match status" value="3"/>
</dbReference>
<dbReference type="SMART" id="SM00086">
    <property type="entry name" value="PAC"/>
    <property type="match status" value="3"/>
</dbReference>
<dbReference type="InterPro" id="IPR013656">
    <property type="entry name" value="PAS_4"/>
</dbReference>
<dbReference type="InterPro" id="IPR001610">
    <property type="entry name" value="PAC"/>
</dbReference>
<evidence type="ECO:0000259" key="2">
    <source>
        <dbReference type="PROSITE" id="PS50112"/>
    </source>
</evidence>
<name>A0A858QC59_9GAMM</name>
<dbReference type="InterPro" id="IPR000700">
    <property type="entry name" value="PAS-assoc_C"/>
</dbReference>
<feature type="domain" description="EAL" evidence="4">
    <location>
        <begin position="719"/>
        <end position="973"/>
    </location>
</feature>
<dbReference type="InterPro" id="IPR013655">
    <property type="entry name" value="PAS_fold_3"/>
</dbReference>
<dbReference type="InterPro" id="IPR000160">
    <property type="entry name" value="GGDEF_dom"/>
</dbReference>
<dbReference type="PANTHER" id="PTHR44757">
    <property type="entry name" value="DIGUANYLATE CYCLASE DGCP"/>
    <property type="match status" value="1"/>
</dbReference>